<evidence type="ECO:0000313" key="2">
    <source>
        <dbReference type="Proteomes" id="UP000289738"/>
    </source>
</evidence>
<dbReference type="EMBL" id="SDMP01000010">
    <property type="protein sequence ID" value="RYR34703.1"/>
    <property type="molecule type" value="Genomic_DNA"/>
</dbReference>
<dbReference type="Proteomes" id="UP000289738">
    <property type="component" value="Chromosome A10"/>
</dbReference>
<keyword evidence="2" id="KW-1185">Reference proteome</keyword>
<dbReference type="AlphaFoldDB" id="A0A445B7Q4"/>
<comment type="caution">
    <text evidence="1">The sequence shown here is derived from an EMBL/GenBank/DDBJ whole genome shotgun (WGS) entry which is preliminary data.</text>
</comment>
<proteinExistence type="predicted"/>
<accession>A0A445B7Q4</accession>
<reference evidence="1 2" key="1">
    <citation type="submission" date="2019-01" db="EMBL/GenBank/DDBJ databases">
        <title>Sequencing of cultivated peanut Arachis hypogaea provides insights into genome evolution and oil improvement.</title>
        <authorList>
            <person name="Chen X."/>
        </authorList>
    </citation>
    <scope>NUCLEOTIDE SEQUENCE [LARGE SCALE GENOMIC DNA]</scope>
    <source>
        <strain evidence="2">cv. Fuhuasheng</strain>
        <tissue evidence="1">Leaves</tissue>
    </source>
</reference>
<organism evidence="1 2">
    <name type="scientific">Arachis hypogaea</name>
    <name type="common">Peanut</name>
    <dbReference type="NCBI Taxonomy" id="3818"/>
    <lineage>
        <taxon>Eukaryota</taxon>
        <taxon>Viridiplantae</taxon>
        <taxon>Streptophyta</taxon>
        <taxon>Embryophyta</taxon>
        <taxon>Tracheophyta</taxon>
        <taxon>Spermatophyta</taxon>
        <taxon>Magnoliopsida</taxon>
        <taxon>eudicotyledons</taxon>
        <taxon>Gunneridae</taxon>
        <taxon>Pentapetalae</taxon>
        <taxon>rosids</taxon>
        <taxon>fabids</taxon>
        <taxon>Fabales</taxon>
        <taxon>Fabaceae</taxon>
        <taxon>Papilionoideae</taxon>
        <taxon>50 kb inversion clade</taxon>
        <taxon>dalbergioids sensu lato</taxon>
        <taxon>Dalbergieae</taxon>
        <taxon>Pterocarpus clade</taxon>
        <taxon>Arachis</taxon>
    </lineage>
</organism>
<name>A0A445B7Q4_ARAHY</name>
<sequence length="88" mass="10499">MYKERANLYGLYPKTWKGMLLCQQQKLKPTELLILSRLRISSNDSTQMHDFLFFLFVWKFPEKLIIGSSPHRNNRAVMLIIKLVEEIK</sequence>
<protein>
    <submittedName>
        <fullName evidence="1">Uncharacterized protein</fullName>
    </submittedName>
</protein>
<gene>
    <name evidence="1" type="ORF">Ahy_A10g049698</name>
</gene>
<evidence type="ECO:0000313" key="1">
    <source>
        <dbReference type="EMBL" id="RYR34703.1"/>
    </source>
</evidence>